<feature type="region of interest" description="Disordered" evidence="1">
    <location>
        <begin position="17"/>
        <end position="43"/>
    </location>
</feature>
<evidence type="ECO:0000313" key="2">
    <source>
        <dbReference type="EMBL" id="CDJ53732.1"/>
    </source>
</evidence>
<dbReference type="AlphaFoldDB" id="U6LTR8"/>
<evidence type="ECO:0000313" key="3">
    <source>
        <dbReference type="Proteomes" id="UP000030750"/>
    </source>
</evidence>
<proteinExistence type="predicted"/>
<accession>U6LTR8</accession>
<feature type="region of interest" description="Disordered" evidence="1">
    <location>
        <begin position="145"/>
        <end position="185"/>
    </location>
</feature>
<feature type="compositionally biased region" description="Basic residues" evidence="1">
    <location>
        <begin position="238"/>
        <end position="247"/>
    </location>
</feature>
<evidence type="ECO:0000256" key="1">
    <source>
        <dbReference type="SAM" id="MobiDB-lite"/>
    </source>
</evidence>
<feature type="compositionally biased region" description="Basic and acidic residues" evidence="1">
    <location>
        <begin position="17"/>
        <end position="29"/>
    </location>
</feature>
<reference evidence="2" key="1">
    <citation type="submission" date="2013-10" db="EMBL/GenBank/DDBJ databases">
        <title>Genomic analysis of the causative agents of coccidiosis in chickens.</title>
        <authorList>
            <person name="Reid A.J."/>
            <person name="Blake D."/>
            <person name="Billington K."/>
            <person name="Browne H."/>
            <person name="Dunn M."/>
            <person name="Hung S."/>
            <person name="Kawahara F."/>
            <person name="Miranda-Saavedra D."/>
            <person name="Mourier T."/>
            <person name="Nagra H."/>
            <person name="Otto T.D."/>
            <person name="Rawlings N."/>
            <person name="Sanchez A."/>
            <person name="Sanders M."/>
            <person name="Subramaniam C."/>
            <person name="Tay Y."/>
            <person name="Dear P."/>
            <person name="Doerig C."/>
            <person name="Gruber A."/>
            <person name="Parkinson J."/>
            <person name="Shirley M."/>
            <person name="Wan K.L."/>
            <person name="Berriman M."/>
            <person name="Tomley F."/>
            <person name="Pain A."/>
        </authorList>
    </citation>
    <scope>NUCLEOTIDE SEQUENCE [LARGE SCALE GENOMIC DNA]</scope>
    <source>
        <strain evidence="2">Houghton</strain>
    </source>
</reference>
<reference evidence="2" key="2">
    <citation type="submission" date="2013-10" db="EMBL/GenBank/DDBJ databases">
        <authorList>
            <person name="Aslett M."/>
        </authorList>
    </citation>
    <scope>NUCLEOTIDE SEQUENCE [LARGE SCALE GENOMIC DNA]</scope>
    <source>
        <strain evidence="2">Houghton</strain>
    </source>
</reference>
<organism evidence="2 3">
    <name type="scientific">Eimeria brunetti</name>
    <dbReference type="NCBI Taxonomy" id="51314"/>
    <lineage>
        <taxon>Eukaryota</taxon>
        <taxon>Sar</taxon>
        <taxon>Alveolata</taxon>
        <taxon>Apicomplexa</taxon>
        <taxon>Conoidasida</taxon>
        <taxon>Coccidia</taxon>
        <taxon>Eucoccidiorida</taxon>
        <taxon>Eimeriorina</taxon>
        <taxon>Eimeriidae</taxon>
        <taxon>Eimeria</taxon>
    </lineage>
</organism>
<sequence length="493" mass="53465">MAPLPGVCASIVCEARRLSDRKPQERDTMKTPSARGVDSGSLGGLSVPGGVPGFFLSVPPWPAPTPMPMDQAGWGAFNPFAGYSASQISPYTAFPPQAVPQCPYPMMYGPMGGRCDEQQGYVPQQGTFDGGNWPSYPVQLDAHDARGSETRGAPVYSSKAATSPEEPPLKESRSRKSRGLPLDDFEGSIARSNVVARGDEEVGKSKWMPIERHLNNIRGGYGEAYRPPEEEESPPRKPSIRARRRNSSVRDDVYSGFRPYYIRDKKPFVDEDIPRLAEPNGPSGRVSVPPRKSALMTRPKDRTWDRWGSTGLTAPRKRTYQSLSELASCFSNLEAEDQDDVINLLLLCRKLEQQVEKQHVVIDMLEHELTEAQKVLKFPPEWRTLQGLDLAGMVPSDAPFQATAATPLYIKSASVLPLNVPDDPTANLGVGVSVTNESKAATPSPAKTAAAPPVAGAASKSAGGTAESPKKPPTPFKPKPSAMGFKKPVFKKS</sequence>
<dbReference type="OrthoDB" id="366327at2759"/>
<feature type="region of interest" description="Disordered" evidence="1">
    <location>
        <begin position="272"/>
        <end position="298"/>
    </location>
</feature>
<gene>
    <name evidence="2" type="ORF">EBH_0058990</name>
</gene>
<name>U6LTR8_9EIME</name>
<dbReference type="Proteomes" id="UP000030750">
    <property type="component" value="Unassembled WGS sequence"/>
</dbReference>
<keyword evidence="3" id="KW-1185">Reference proteome</keyword>
<dbReference type="EMBL" id="HG713397">
    <property type="protein sequence ID" value="CDJ53732.1"/>
    <property type="molecule type" value="Genomic_DNA"/>
</dbReference>
<feature type="compositionally biased region" description="Low complexity" evidence="1">
    <location>
        <begin position="438"/>
        <end position="466"/>
    </location>
</feature>
<protein>
    <submittedName>
        <fullName evidence="2">Uncharacterized protein</fullName>
    </submittedName>
</protein>
<feature type="region of interest" description="Disordered" evidence="1">
    <location>
        <begin position="218"/>
        <end position="248"/>
    </location>
</feature>
<feature type="region of interest" description="Disordered" evidence="1">
    <location>
        <begin position="438"/>
        <end position="493"/>
    </location>
</feature>
<dbReference type="VEuPathDB" id="ToxoDB:EBH_0058990"/>